<gene>
    <name evidence="3" type="ordered locus">MYPE3440</name>
</gene>
<dbReference type="HOGENOM" id="CLU_491605_0_0_14"/>
<evidence type="ECO:0000313" key="4">
    <source>
        <dbReference type="Proteomes" id="UP000002522"/>
    </source>
</evidence>
<feature type="transmembrane region" description="Helical" evidence="2">
    <location>
        <begin position="6"/>
        <end position="28"/>
    </location>
</feature>
<dbReference type="Proteomes" id="UP000002522">
    <property type="component" value="Chromosome"/>
</dbReference>
<evidence type="ECO:0000256" key="1">
    <source>
        <dbReference type="SAM" id="Coils"/>
    </source>
</evidence>
<keyword evidence="2" id="KW-0812">Transmembrane</keyword>
<dbReference type="RefSeq" id="WP_011077173.1">
    <property type="nucleotide sequence ID" value="NC_004432.1"/>
</dbReference>
<evidence type="ECO:0000256" key="2">
    <source>
        <dbReference type="SAM" id="Phobius"/>
    </source>
</evidence>
<dbReference type="AlphaFoldDB" id="Q8EW59"/>
<reference evidence="3 4" key="1">
    <citation type="journal article" date="2002" name="Nucleic Acids Res.">
        <title>The complete genomic sequence of Mycoplasma penetrans, an intracellular bacterial pathogen in humans.</title>
        <authorList>
            <person name="Sasaki Y."/>
            <person name="Ishikawa J."/>
            <person name="Yamashita A."/>
            <person name="Oshima K."/>
            <person name="Kenri T."/>
            <person name="Furuya K."/>
            <person name="Yoshino C."/>
            <person name="Horino A."/>
            <person name="Shiba T."/>
            <person name="Sasaki T."/>
            <person name="Hattori M."/>
        </authorList>
    </citation>
    <scope>NUCLEOTIDE SEQUENCE [LARGE SCALE GENOMIC DNA]</scope>
    <source>
        <strain evidence="3 4">HF-2</strain>
    </source>
</reference>
<dbReference type="KEGG" id="mpe:MYPE3440"/>
<dbReference type="eggNOG" id="ENOG5031Z8D">
    <property type="taxonomic scope" value="Bacteria"/>
</dbReference>
<protein>
    <submittedName>
        <fullName evidence="3">Integral membrane protein</fullName>
    </submittedName>
</protein>
<evidence type="ECO:0000313" key="3">
    <source>
        <dbReference type="EMBL" id="BAC44137.1"/>
    </source>
</evidence>
<dbReference type="InParanoid" id="Q8EW59"/>
<dbReference type="EMBL" id="BA000026">
    <property type="protein sequence ID" value="BAC44137.1"/>
    <property type="molecule type" value="Genomic_DNA"/>
</dbReference>
<keyword evidence="2" id="KW-1133">Transmembrane helix</keyword>
<accession>Q8EW59</accession>
<name>Q8EW59_MALP2</name>
<keyword evidence="1" id="KW-0175">Coiled coil</keyword>
<organism evidence="3 4">
    <name type="scientific">Malacoplasma penetrans (strain HF-2)</name>
    <name type="common">Mycoplasma penetrans</name>
    <dbReference type="NCBI Taxonomy" id="272633"/>
    <lineage>
        <taxon>Bacteria</taxon>
        <taxon>Bacillati</taxon>
        <taxon>Mycoplasmatota</taxon>
        <taxon>Mycoplasmoidales</taxon>
        <taxon>Mycoplasmoidaceae</taxon>
        <taxon>Malacoplasma</taxon>
    </lineage>
</organism>
<proteinExistence type="predicted"/>
<feature type="coiled-coil region" evidence="1">
    <location>
        <begin position="448"/>
        <end position="475"/>
    </location>
</feature>
<sequence>MHSWILITAVVLFFISSVFLGGIIFVYVKNYKCKQKENWLKKEVNELLEYNFEKINIPIDHISFSSQKPEFESVQEFFNKFAYRFNEKVNDIKNAIYLIPKMLTNYDWKSFSILYDEISYEILIQKKSLASVFELHQNLLKYRDYISYILVSYRENGWDLINFFNKNLSDKNDKIKEVRTRIKDFKKCTVELNDCIENYDINNFLKALDNINNSLIKLVKVINENYIMRKQNNYINYSINEIKNIINKNHQNIKSSIVNHSQKEITRVENNRNYLNSNINNLSDNDIEKITTSLIKSLSKVKKVLNITFKSNEFFNQNKSDIDKAFQNMIKLVPLILKTFDKIFTNFSEDREIKDLIIKSNYSFSNILSKLNNYFATSNKNNYNPGELLESAKQIIEEIIEALSLADKIVLDVDKKYDYSKKILNDITANKLILTQMKAFIIENNINVENHIILIDKLNRELDNIENKFFNEKSNNLEYNFALLSETKGEISALEMNLSRQELMKAYIEKMINYSCLQMVQDESIKYKLAKPIQMYNEGKYKESANLLLSQMKK</sequence>
<keyword evidence="4" id="KW-1185">Reference proteome</keyword>
<keyword evidence="2" id="KW-0472">Membrane</keyword>